<evidence type="ECO:0000256" key="1">
    <source>
        <dbReference type="SAM" id="MobiDB-lite"/>
    </source>
</evidence>
<name>A0ABN8NSY5_9CNID</name>
<evidence type="ECO:0000313" key="2">
    <source>
        <dbReference type="EMBL" id="CAH3121021.1"/>
    </source>
</evidence>
<sequence length="240" mass="27830">MTSKRFVKFTEEEIASFTEHQENANTKKKTVPDLKLFNEFLNSEEEERKIENIPAAELQHLAKKSVLGVRKKNGEEYEPSSLRGFLQSVDRYLRKKGCTFSLFNDKQFCEVQDILKKKQKQVKAIGKGNKPNSADTLTDEEIEEFYRAGVGGSRDINKLLLIKTPRALLNTVWINNCIYFGMRPGQEQRDLCWRDLELKTNADGLRYVKFSTERQTKTRTGENTKNVRESKPKMLKKPSQ</sequence>
<protein>
    <submittedName>
        <fullName evidence="2">Uncharacterized protein</fullName>
    </submittedName>
</protein>
<proteinExistence type="predicted"/>
<feature type="compositionally biased region" description="Basic and acidic residues" evidence="1">
    <location>
        <begin position="212"/>
        <end position="232"/>
    </location>
</feature>
<evidence type="ECO:0000313" key="3">
    <source>
        <dbReference type="Proteomes" id="UP001159405"/>
    </source>
</evidence>
<organism evidence="2 3">
    <name type="scientific">Porites lobata</name>
    <dbReference type="NCBI Taxonomy" id="104759"/>
    <lineage>
        <taxon>Eukaryota</taxon>
        <taxon>Metazoa</taxon>
        <taxon>Cnidaria</taxon>
        <taxon>Anthozoa</taxon>
        <taxon>Hexacorallia</taxon>
        <taxon>Scleractinia</taxon>
        <taxon>Fungiina</taxon>
        <taxon>Poritidae</taxon>
        <taxon>Porites</taxon>
    </lineage>
</organism>
<comment type="caution">
    <text evidence="2">The sequence shown here is derived from an EMBL/GenBank/DDBJ whole genome shotgun (WGS) entry which is preliminary data.</text>
</comment>
<dbReference type="PANTHER" id="PTHR46963">
    <property type="entry name" value="SIMILAR TO RIKEN CDNA E130308A19"/>
    <property type="match status" value="1"/>
</dbReference>
<gene>
    <name evidence="2" type="ORF">PLOB_00028388</name>
</gene>
<feature type="region of interest" description="Disordered" evidence="1">
    <location>
        <begin position="212"/>
        <end position="240"/>
    </location>
</feature>
<dbReference type="InterPro" id="IPR042838">
    <property type="entry name" value="KIAA1958"/>
</dbReference>
<dbReference type="EMBL" id="CALNXK010000035">
    <property type="protein sequence ID" value="CAH3121021.1"/>
    <property type="molecule type" value="Genomic_DNA"/>
</dbReference>
<keyword evidence="3" id="KW-1185">Reference proteome</keyword>
<reference evidence="2 3" key="1">
    <citation type="submission" date="2022-05" db="EMBL/GenBank/DDBJ databases">
        <authorList>
            <consortium name="Genoscope - CEA"/>
            <person name="William W."/>
        </authorList>
    </citation>
    <scope>NUCLEOTIDE SEQUENCE [LARGE SCALE GENOMIC DNA]</scope>
</reference>
<dbReference type="Proteomes" id="UP001159405">
    <property type="component" value="Unassembled WGS sequence"/>
</dbReference>
<accession>A0ABN8NSY5</accession>
<dbReference type="PANTHER" id="PTHR46963:SF2">
    <property type="match status" value="1"/>
</dbReference>